<reference evidence="2" key="1">
    <citation type="journal article" date="2025" name="Aquaculture">
        <title>Assessment of the bioflocculant production and safety properties of Metabacillus hrfriensis sp. nov. based on phenotypic and whole-genome sequencing analysis.</title>
        <authorList>
            <person name="Zhang R."/>
            <person name="Zhao Z."/>
            <person name="Luo L."/>
            <person name="Wang S."/>
            <person name="Guo K."/>
            <person name="Xu W."/>
        </authorList>
    </citation>
    <scope>NUCLEOTIDE SEQUENCE [LARGE SCALE GENOMIC DNA]</scope>
    <source>
        <strain evidence="2">CT-WN-B3</strain>
    </source>
</reference>
<evidence type="ECO:0000313" key="1">
    <source>
        <dbReference type="EMBL" id="WHZ57736.1"/>
    </source>
</evidence>
<name>A0ACD4RBB2_9BACI</name>
<evidence type="ECO:0000313" key="2">
    <source>
        <dbReference type="Proteomes" id="UP001226091"/>
    </source>
</evidence>
<proteinExistence type="predicted"/>
<dbReference type="Proteomes" id="UP001226091">
    <property type="component" value="Chromosome"/>
</dbReference>
<organism evidence="1 2">
    <name type="scientific">Metabacillus hrfriensis</name>
    <dbReference type="NCBI Taxonomy" id="3048891"/>
    <lineage>
        <taxon>Bacteria</taxon>
        <taxon>Bacillati</taxon>
        <taxon>Bacillota</taxon>
        <taxon>Bacilli</taxon>
        <taxon>Bacillales</taxon>
        <taxon>Bacillaceae</taxon>
        <taxon>Metabacillus</taxon>
    </lineage>
</organism>
<dbReference type="EMBL" id="CP126116">
    <property type="protein sequence ID" value="WHZ57736.1"/>
    <property type="molecule type" value="Genomic_DNA"/>
</dbReference>
<dbReference type="EC" id="3.2.1.26" evidence="1"/>
<gene>
    <name evidence="1" type="ORF">QLQ22_24380</name>
</gene>
<accession>A0ACD4RBB2</accession>
<protein>
    <submittedName>
        <fullName evidence="1">Sucrose-6-phosphate hydrolase</fullName>
        <ecNumber evidence="1">3.2.1.26</ecNumber>
    </submittedName>
</protein>
<sequence>MNVINLDSELKEAAYQEVEASRNTVEKDPYRLKHHIMPPVGLLNDPNGFIQWKGIYHLFYQWMPFKTGHGAKFWGHYTSRDLVNWEHEPIALAPSEWYEKNGCYSGSAIEAFDKLHLFYTGNVKDENGERETYQCLAVSEDGIHFDKKGVVAELPDGYTAHFRDPKVWEHEGKWYMVAGAQTKEMAGRAALLVSENLYNWELLGDAAGSNTEQLDEFGYMWECPDLFRLNGKDVLIVSPQGLEPEGNLYQNVYQSGYFVGELDYKTAKLNHGEFTELDRGFDFYAPQTTVDEKGRRLLIAWMSVPVQDEDKHPTIANKWIHTMTFPRKLSIKGENLLQEPVEELKALRKNEQVLEMVKITNEEVQKRETEGAVYEMILDQIKVEDSFKLSIKKNAELHYSRRDQLFTLTRISYADGHPESRKCHLAELTKLQVFVDTSSIEVFINDGEEVFTARMFPDAEEKSSVFSSEGETVFHLKKWDL</sequence>
<keyword evidence="2" id="KW-1185">Reference proteome</keyword>
<keyword evidence="1" id="KW-0378">Hydrolase</keyword>
<keyword evidence="1" id="KW-0326">Glycosidase</keyword>